<name>A0AA37KR44_9BACT</name>
<dbReference type="Pfam" id="PF03358">
    <property type="entry name" value="FMN_red"/>
    <property type="match status" value="1"/>
</dbReference>
<proteinExistence type="predicted"/>
<dbReference type="Proteomes" id="UP001055105">
    <property type="component" value="Unassembled WGS sequence"/>
</dbReference>
<dbReference type="SUPFAM" id="SSF52218">
    <property type="entry name" value="Flavoproteins"/>
    <property type="match status" value="1"/>
</dbReference>
<evidence type="ECO:0000259" key="1">
    <source>
        <dbReference type="Pfam" id="PF03358"/>
    </source>
</evidence>
<dbReference type="InterPro" id="IPR005025">
    <property type="entry name" value="FMN_Rdtase-like_dom"/>
</dbReference>
<gene>
    <name evidence="2" type="ORF">CE91St16_23670</name>
</gene>
<evidence type="ECO:0000313" key="2">
    <source>
        <dbReference type="EMBL" id="GKI19459.1"/>
    </source>
</evidence>
<dbReference type="PANTHER" id="PTHR43741:SF4">
    <property type="entry name" value="FMN-DEPENDENT NADH:QUINONE OXIDOREDUCTASE"/>
    <property type="match status" value="1"/>
</dbReference>
<dbReference type="GO" id="GO:0016491">
    <property type="term" value="F:oxidoreductase activity"/>
    <property type="evidence" value="ECO:0007669"/>
    <property type="project" value="InterPro"/>
</dbReference>
<dbReference type="Gene3D" id="3.40.50.360">
    <property type="match status" value="1"/>
</dbReference>
<dbReference type="AlphaFoldDB" id="A0AA37KR44"/>
<feature type="domain" description="NADPH-dependent FMN reductase-like" evidence="1">
    <location>
        <begin position="4"/>
        <end position="143"/>
    </location>
</feature>
<dbReference type="PANTHER" id="PTHR43741">
    <property type="entry name" value="FMN-DEPENDENT NADH-AZOREDUCTASE 1"/>
    <property type="match status" value="1"/>
</dbReference>
<protein>
    <submittedName>
        <fullName evidence="2">FMN reductase</fullName>
    </submittedName>
</protein>
<reference evidence="2" key="1">
    <citation type="submission" date="2022-01" db="EMBL/GenBank/DDBJ databases">
        <title>Novel bile acid biosynthetic pathways are enriched in the microbiome of centenarians.</title>
        <authorList>
            <person name="Sato Y."/>
            <person name="Atarashi K."/>
            <person name="Plichta R.D."/>
            <person name="Arai Y."/>
            <person name="Sasajima S."/>
            <person name="Kearney M.S."/>
            <person name="Suda W."/>
            <person name="Takeshita K."/>
            <person name="Sasaki T."/>
            <person name="Okamoto S."/>
            <person name="Skelly N.A."/>
            <person name="Okamura Y."/>
            <person name="Vlamakis H."/>
            <person name="Li Y."/>
            <person name="Tanoue T."/>
            <person name="Takei H."/>
            <person name="Nittono H."/>
            <person name="Narushima S."/>
            <person name="Irie J."/>
            <person name="Itoh H."/>
            <person name="Moriya K."/>
            <person name="Sugiura Y."/>
            <person name="Suematsu M."/>
            <person name="Moritoki N."/>
            <person name="Shibata S."/>
            <person name="Littman R.D."/>
            <person name="Fischbach A.M."/>
            <person name="Uwamino Y."/>
            <person name="Inoue T."/>
            <person name="Honda A."/>
            <person name="Hattori M."/>
            <person name="Murai T."/>
            <person name="Xavier J.R."/>
            <person name="Hirose N."/>
            <person name="Honda K."/>
        </authorList>
    </citation>
    <scope>NUCLEOTIDE SEQUENCE</scope>
    <source>
        <strain evidence="2">CE91-St16</strain>
    </source>
</reference>
<sequence>MAKKVLILSSSPRRGGNSDLLCDRFMAGAQQAGHDVEKIFLRDKKINYCTGCGVCYGGAKPCPQRDDAAEVVGKMIGAEVIVMATPVYFYTLCAQMKTLIDRTCARYTEMGGKEFYFILTAAEESVEMMERTVECFRGFLDCLDAPEERGVVYGVGAWQAGEIEGMPAMDEVYELGRRV</sequence>
<accession>A0AA37KR44</accession>
<dbReference type="EMBL" id="BQOL01000001">
    <property type="protein sequence ID" value="GKI19459.1"/>
    <property type="molecule type" value="Genomic_DNA"/>
</dbReference>
<dbReference type="InterPro" id="IPR029039">
    <property type="entry name" value="Flavoprotein-like_sf"/>
</dbReference>
<comment type="caution">
    <text evidence="2">The sequence shown here is derived from an EMBL/GenBank/DDBJ whole genome shotgun (WGS) entry which is preliminary data.</text>
</comment>
<dbReference type="RefSeq" id="WP_244076714.1">
    <property type="nucleotide sequence ID" value="NZ_AP025581.1"/>
</dbReference>
<evidence type="ECO:0000313" key="3">
    <source>
        <dbReference type="Proteomes" id="UP001055105"/>
    </source>
</evidence>
<organism evidence="2 3">
    <name type="scientific">Alistipes finegoldii</name>
    <dbReference type="NCBI Taxonomy" id="214856"/>
    <lineage>
        <taxon>Bacteria</taxon>
        <taxon>Pseudomonadati</taxon>
        <taxon>Bacteroidota</taxon>
        <taxon>Bacteroidia</taxon>
        <taxon>Bacteroidales</taxon>
        <taxon>Rikenellaceae</taxon>
        <taxon>Alistipes</taxon>
    </lineage>
</organism>
<dbReference type="InterPro" id="IPR050104">
    <property type="entry name" value="FMN-dep_NADH:Q_OxRdtase_AzoR1"/>
</dbReference>